<dbReference type="PANTHER" id="PTHR42788">
    <property type="entry name" value="TAURINE IMPORT ATP-BINDING PROTEIN-RELATED"/>
    <property type="match status" value="1"/>
</dbReference>
<keyword evidence="3" id="KW-0812">Transmembrane</keyword>
<keyword evidence="3" id="KW-0472">Membrane</keyword>
<keyword evidence="5" id="KW-0547">Nucleotide-binding</keyword>
<dbReference type="Pfam" id="PF00005">
    <property type="entry name" value="ABC_tran"/>
    <property type="match status" value="1"/>
</dbReference>
<keyword evidence="2" id="KW-0813">Transport</keyword>
<evidence type="ECO:0000256" key="3">
    <source>
        <dbReference type="SAM" id="Phobius"/>
    </source>
</evidence>
<dbReference type="Gene3D" id="3.40.50.300">
    <property type="entry name" value="P-loop containing nucleotide triphosphate hydrolases"/>
    <property type="match status" value="1"/>
</dbReference>
<dbReference type="GO" id="GO:0005524">
    <property type="term" value="F:ATP binding"/>
    <property type="evidence" value="ECO:0007669"/>
    <property type="project" value="UniProtKB-KW"/>
</dbReference>
<accession>A0A1E5JL61</accession>
<name>A0A1E5JL61_9GAMM</name>
<dbReference type="Proteomes" id="UP000095229">
    <property type="component" value="Unassembled WGS sequence"/>
</dbReference>
<sequence length="110" mass="11718">MDTRESPVLHCMGIGKTYKTGTTTLSVLDNFSLALQPGEIGMLMGASGCGKTTLLMIAGGILSPDQGTCSVSGNDLNKMSPKKKLLFVPPISASFFNIFIYFQPCLPLKI</sequence>
<evidence type="ECO:0000259" key="4">
    <source>
        <dbReference type="Pfam" id="PF00005"/>
    </source>
</evidence>
<evidence type="ECO:0000256" key="1">
    <source>
        <dbReference type="ARBA" id="ARBA00005417"/>
    </source>
</evidence>
<dbReference type="InterPro" id="IPR027417">
    <property type="entry name" value="P-loop_NTPase"/>
</dbReference>
<comment type="caution">
    <text evidence="5">The sequence shown here is derived from an EMBL/GenBank/DDBJ whole genome shotgun (WGS) entry which is preliminary data.</text>
</comment>
<dbReference type="AlphaFoldDB" id="A0A1E5JL61"/>
<keyword evidence="3" id="KW-1133">Transmembrane helix</keyword>
<evidence type="ECO:0000313" key="6">
    <source>
        <dbReference type="Proteomes" id="UP000095229"/>
    </source>
</evidence>
<dbReference type="InterPro" id="IPR050166">
    <property type="entry name" value="ABC_transporter_ATP-bind"/>
</dbReference>
<keyword evidence="6" id="KW-1185">Reference proteome</keyword>
<reference evidence="5 6" key="1">
    <citation type="submission" date="2016-02" db="EMBL/GenBank/DDBJ databases">
        <title>Secondary metabolites in Legionella.</title>
        <authorList>
            <person name="Tobias N.J."/>
            <person name="Bode H.B."/>
        </authorList>
    </citation>
    <scope>NUCLEOTIDE SEQUENCE [LARGE SCALE GENOMIC DNA]</scope>
    <source>
        <strain evidence="5 6">DSM 19216</strain>
    </source>
</reference>
<dbReference type="SUPFAM" id="SSF52540">
    <property type="entry name" value="P-loop containing nucleoside triphosphate hydrolases"/>
    <property type="match status" value="1"/>
</dbReference>
<dbReference type="InterPro" id="IPR003439">
    <property type="entry name" value="ABC_transporter-like_ATP-bd"/>
</dbReference>
<protein>
    <submittedName>
        <fullName evidence="5">Putative ABC transporter ATP-binding protein</fullName>
    </submittedName>
</protein>
<dbReference type="PATRIC" id="fig|45071.7.peg.4053"/>
<comment type="similarity">
    <text evidence="1">Belongs to the ABC transporter superfamily.</text>
</comment>
<dbReference type="GO" id="GO:0016887">
    <property type="term" value="F:ATP hydrolysis activity"/>
    <property type="evidence" value="ECO:0007669"/>
    <property type="project" value="InterPro"/>
</dbReference>
<evidence type="ECO:0000256" key="2">
    <source>
        <dbReference type="ARBA" id="ARBA00022448"/>
    </source>
</evidence>
<dbReference type="EMBL" id="LSOG01000104">
    <property type="protein sequence ID" value="OEH45287.1"/>
    <property type="molecule type" value="Genomic_DNA"/>
</dbReference>
<keyword evidence="5" id="KW-0067">ATP-binding</keyword>
<gene>
    <name evidence="5" type="ORF">lpari_03767</name>
</gene>
<feature type="domain" description="ABC transporter" evidence="4">
    <location>
        <begin position="28"/>
        <end position="83"/>
    </location>
</feature>
<evidence type="ECO:0000313" key="5">
    <source>
        <dbReference type="EMBL" id="OEH45287.1"/>
    </source>
</evidence>
<organism evidence="5 6">
    <name type="scientific">Legionella parisiensis</name>
    <dbReference type="NCBI Taxonomy" id="45071"/>
    <lineage>
        <taxon>Bacteria</taxon>
        <taxon>Pseudomonadati</taxon>
        <taxon>Pseudomonadota</taxon>
        <taxon>Gammaproteobacteria</taxon>
        <taxon>Legionellales</taxon>
        <taxon>Legionellaceae</taxon>
        <taxon>Legionella</taxon>
    </lineage>
</organism>
<proteinExistence type="inferred from homology"/>
<dbReference type="PANTHER" id="PTHR42788:SF13">
    <property type="entry name" value="ALIPHATIC SULFONATES IMPORT ATP-BINDING PROTEIN SSUB"/>
    <property type="match status" value="1"/>
</dbReference>
<feature type="transmembrane region" description="Helical" evidence="3">
    <location>
        <begin position="85"/>
        <end position="102"/>
    </location>
</feature>